<proteinExistence type="predicted"/>
<name>A0A7C4LPL3_9PLAN</name>
<gene>
    <name evidence="3" type="ORF">ENS64_05945</name>
</gene>
<reference evidence="3" key="1">
    <citation type="journal article" date="2020" name="mSystems">
        <title>Genome- and Community-Level Interaction Insights into Carbon Utilization and Element Cycling Functions of Hydrothermarchaeota in Hydrothermal Sediment.</title>
        <authorList>
            <person name="Zhou Z."/>
            <person name="Liu Y."/>
            <person name="Xu W."/>
            <person name="Pan J."/>
            <person name="Luo Z.H."/>
            <person name="Li M."/>
        </authorList>
    </citation>
    <scope>NUCLEOTIDE SEQUENCE [LARGE SCALE GENOMIC DNA]</scope>
    <source>
        <strain evidence="3">SpSt-508</strain>
    </source>
</reference>
<evidence type="ECO:0000313" key="3">
    <source>
        <dbReference type="EMBL" id="HGT38791.1"/>
    </source>
</evidence>
<protein>
    <submittedName>
        <fullName evidence="3">DUF4159 domain-containing protein</fullName>
    </submittedName>
</protein>
<dbReference type="Gene3D" id="3.40.50.12140">
    <property type="entry name" value="Domain of unknown function DUF4159"/>
    <property type="match status" value="1"/>
</dbReference>
<feature type="chain" id="PRO_5028424800" evidence="1">
    <location>
        <begin position="21"/>
        <end position="274"/>
    </location>
</feature>
<feature type="signal peptide" evidence="1">
    <location>
        <begin position="1"/>
        <end position="20"/>
    </location>
</feature>
<accession>A0A7C4LPL3</accession>
<comment type="caution">
    <text evidence="3">The sequence shown here is derived from an EMBL/GenBank/DDBJ whole genome shotgun (WGS) entry which is preliminary data.</text>
</comment>
<evidence type="ECO:0000256" key="1">
    <source>
        <dbReference type="SAM" id="SignalP"/>
    </source>
</evidence>
<evidence type="ECO:0000259" key="2">
    <source>
        <dbReference type="Pfam" id="PF13709"/>
    </source>
</evidence>
<keyword evidence="1" id="KW-0732">Signal</keyword>
<dbReference type="InterPro" id="IPR025297">
    <property type="entry name" value="DUF4159"/>
</dbReference>
<organism evidence="3">
    <name type="scientific">Schlesneria paludicola</name>
    <dbReference type="NCBI Taxonomy" id="360056"/>
    <lineage>
        <taxon>Bacteria</taxon>
        <taxon>Pseudomonadati</taxon>
        <taxon>Planctomycetota</taxon>
        <taxon>Planctomycetia</taxon>
        <taxon>Planctomycetales</taxon>
        <taxon>Planctomycetaceae</taxon>
        <taxon>Schlesneria</taxon>
    </lineage>
</organism>
<feature type="domain" description="DUF4159" evidence="2">
    <location>
        <begin position="57"/>
        <end position="272"/>
    </location>
</feature>
<dbReference type="Pfam" id="PF13709">
    <property type="entry name" value="DUF4159"/>
    <property type="match status" value="1"/>
</dbReference>
<dbReference type="EMBL" id="DSVQ01000012">
    <property type="protein sequence ID" value="HGT38791.1"/>
    <property type="molecule type" value="Genomic_DNA"/>
</dbReference>
<dbReference type="AlphaFoldDB" id="A0A7C4LPL3"/>
<sequence>MRHAGVILLMIMAIGLSSHAQSGRGYRSRAVGPLTSADRRGVPDWEVDPNFKDDVFTFVRIKYDSFERWSKWATDYPDSDLNFSFRLQQLTSLKVNPQPIVLELTDPELFRYPFIYLIEPGHISLRRDEVLALRKYLLNGGFLMVDDFWGEWEWETFYAAIKEVFPDREPLELPLEHPIFHCVYDLAEKPQIPAIGQALAGRSAGITWERPDARVPHFKGIFDDKGRMMVVICHNTDLGDGWEREGEDPWYFREFSEKKAYPMGINIVFYAMTH</sequence>